<feature type="region of interest" description="Disordered" evidence="1">
    <location>
        <begin position="290"/>
        <end position="323"/>
    </location>
</feature>
<evidence type="ECO:0000313" key="2">
    <source>
        <dbReference type="EMBL" id="EHK26223.1"/>
    </source>
</evidence>
<keyword evidence="3" id="KW-1185">Reference proteome</keyword>
<dbReference type="InParanoid" id="G9MHN5"/>
<proteinExistence type="predicted"/>
<organism evidence="2 3">
    <name type="scientific">Hypocrea virens (strain Gv29-8 / FGSC 10586)</name>
    <name type="common">Gliocladium virens</name>
    <name type="synonym">Trichoderma virens</name>
    <dbReference type="NCBI Taxonomy" id="413071"/>
    <lineage>
        <taxon>Eukaryota</taxon>
        <taxon>Fungi</taxon>
        <taxon>Dikarya</taxon>
        <taxon>Ascomycota</taxon>
        <taxon>Pezizomycotina</taxon>
        <taxon>Sordariomycetes</taxon>
        <taxon>Hypocreomycetidae</taxon>
        <taxon>Hypocreales</taxon>
        <taxon>Hypocreaceae</taxon>
        <taxon>Trichoderma</taxon>
    </lineage>
</organism>
<name>G9MHN5_HYPVG</name>
<sequence length="323" mass="35791">MATPLESSIGAAVQILQVIIDLSSRIKSAADKRALSLLISQSQNEVTSLKDIVMTIGEEESLQTKTIIEEIAIIQELAISLEDLLKTMESAGFLGRFRHGDDHRDELRTLTAEISRVKSNLMMKIQSAHVGLTVSSNQRFIVQMDKIEQVDANLKRLISGFEGLMIRDYLHGREQSSDGTILLDESDLVDLGLKTKEDGPYQDGSRLIDNNIAIGQAIMINGTIGIEGFVEPKHVKITNNVAQNQATMVNASISEKTWDQVREERVKMINLLADKGLLTGENITKALQRDPEQNVTDRVREGRVERSRVSEKVRGADATKAET</sequence>
<dbReference type="eggNOG" id="ENOG502SRNU">
    <property type="taxonomic scope" value="Eukaryota"/>
</dbReference>
<evidence type="ECO:0000256" key="1">
    <source>
        <dbReference type="SAM" id="MobiDB-lite"/>
    </source>
</evidence>
<dbReference type="OrthoDB" id="3559235at2759"/>
<dbReference type="Proteomes" id="UP000007115">
    <property type="component" value="Unassembled WGS sequence"/>
</dbReference>
<dbReference type="GeneID" id="25790005"/>
<protein>
    <submittedName>
        <fullName evidence="2">Uncharacterized protein</fullName>
    </submittedName>
</protein>
<dbReference type="AlphaFoldDB" id="G9MHN5"/>
<reference evidence="2 3" key="1">
    <citation type="journal article" date="2011" name="Genome Biol.">
        <title>Comparative genome sequence analysis underscores mycoparasitism as the ancestral life style of Trichoderma.</title>
        <authorList>
            <person name="Kubicek C.P."/>
            <person name="Herrera-Estrella A."/>
            <person name="Seidl-Seiboth V."/>
            <person name="Martinez D.A."/>
            <person name="Druzhinina I.S."/>
            <person name="Thon M."/>
            <person name="Zeilinger S."/>
            <person name="Casas-Flores S."/>
            <person name="Horwitz B.A."/>
            <person name="Mukherjee P.K."/>
            <person name="Mukherjee M."/>
            <person name="Kredics L."/>
            <person name="Alcaraz L.D."/>
            <person name="Aerts A."/>
            <person name="Antal Z."/>
            <person name="Atanasova L."/>
            <person name="Cervantes-Badillo M.G."/>
            <person name="Challacombe J."/>
            <person name="Chertkov O."/>
            <person name="McCluskey K."/>
            <person name="Coulpier F."/>
            <person name="Deshpande N."/>
            <person name="von Doehren H."/>
            <person name="Ebbole D.J."/>
            <person name="Esquivel-Naranjo E.U."/>
            <person name="Fekete E."/>
            <person name="Flipphi M."/>
            <person name="Glaser F."/>
            <person name="Gomez-Rodriguez E.Y."/>
            <person name="Gruber S."/>
            <person name="Han C."/>
            <person name="Henrissat B."/>
            <person name="Hermosa R."/>
            <person name="Hernandez-Onate M."/>
            <person name="Karaffa L."/>
            <person name="Kosti I."/>
            <person name="Le Crom S."/>
            <person name="Lindquist E."/>
            <person name="Lucas S."/>
            <person name="Luebeck M."/>
            <person name="Luebeck P.S."/>
            <person name="Margeot A."/>
            <person name="Metz B."/>
            <person name="Misra M."/>
            <person name="Nevalainen H."/>
            <person name="Omann M."/>
            <person name="Packer N."/>
            <person name="Perrone G."/>
            <person name="Uresti-Rivera E.E."/>
            <person name="Salamov A."/>
            <person name="Schmoll M."/>
            <person name="Seiboth B."/>
            <person name="Shapiro H."/>
            <person name="Sukno S."/>
            <person name="Tamayo-Ramos J.A."/>
            <person name="Tisch D."/>
            <person name="Wiest A."/>
            <person name="Wilkinson H.H."/>
            <person name="Zhang M."/>
            <person name="Coutinho P.M."/>
            <person name="Kenerley C.M."/>
            <person name="Monte E."/>
            <person name="Baker S.E."/>
            <person name="Grigoriev I.V."/>
        </authorList>
    </citation>
    <scope>NUCLEOTIDE SEQUENCE [LARGE SCALE GENOMIC DNA]</scope>
    <source>
        <strain evidence="3">Gv29-8 / FGSC 10586</strain>
    </source>
</reference>
<dbReference type="EMBL" id="ABDF02000002">
    <property type="protein sequence ID" value="EHK26223.1"/>
    <property type="molecule type" value="Genomic_DNA"/>
</dbReference>
<dbReference type="VEuPathDB" id="FungiDB:TRIVIDRAFT_197642"/>
<dbReference type="HOGENOM" id="CLU_860696_0_0_1"/>
<accession>G9MHN5</accession>
<comment type="caution">
    <text evidence="2">The sequence shown here is derived from an EMBL/GenBank/DDBJ whole genome shotgun (WGS) entry which is preliminary data.</text>
</comment>
<dbReference type="OMA" id="HMHIIND"/>
<dbReference type="RefSeq" id="XP_013960436.1">
    <property type="nucleotide sequence ID" value="XM_014104961.1"/>
</dbReference>
<evidence type="ECO:0000313" key="3">
    <source>
        <dbReference type="Proteomes" id="UP000007115"/>
    </source>
</evidence>
<gene>
    <name evidence="2" type="ORF">TRIVIDRAFT_197642</name>
</gene>